<dbReference type="Proteomes" id="UP000269352">
    <property type="component" value="Unassembled WGS sequence"/>
</dbReference>
<evidence type="ECO:0000313" key="2">
    <source>
        <dbReference type="Proteomes" id="UP000269352"/>
    </source>
</evidence>
<evidence type="ECO:0000313" key="1">
    <source>
        <dbReference type="EMBL" id="GBR74687.1"/>
    </source>
</evidence>
<sequence>MGNKTQLINAVAQLFRDNIAAEGTLKAIRRVRVGAREELRSEKDFPIINIAHLGGSERLIENPRIKTDNLRLKITLAVIKPDGTNNNDLYFNQEQTGGTLILFEDMLDVLDGLAPPYIFDNQNYDYDITEDGGKVFYDLTVSVQAQRFTEGHRNV</sequence>
<dbReference type="AlphaFoldDB" id="A0A388TDY4"/>
<protein>
    <recommendedName>
        <fullName evidence="3">Phage protein</fullName>
    </recommendedName>
</protein>
<keyword evidence="2" id="KW-1185">Reference proteome</keyword>
<proteinExistence type="predicted"/>
<comment type="caution">
    <text evidence="1">The sequence shown here is derived from an EMBL/GenBank/DDBJ whole genome shotgun (WGS) entry which is preliminary data.</text>
</comment>
<gene>
    <name evidence="1" type="ORF">NO1_1820</name>
</gene>
<name>A0A388TDY4_TERA1</name>
<reference evidence="1 2" key="1">
    <citation type="journal article" date="2019" name="ISME J.">
        <title>Genome analyses of uncultured TG2/ZB3 bacteria in 'Margulisbacteria' specifically attached to ectosymbiotic spirochetes of protists in the termite gut.</title>
        <authorList>
            <person name="Utami Y.D."/>
            <person name="Kuwahara H."/>
            <person name="Igai K."/>
            <person name="Murakami T."/>
            <person name="Sugaya K."/>
            <person name="Morikawa T."/>
            <person name="Nagura Y."/>
            <person name="Yuki M."/>
            <person name="Deevong P."/>
            <person name="Inoue T."/>
            <person name="Kihara K."/>
            <person name="Lo N."/>
            <person name="Yamada A."/>
            <person name="Ohkuma M."/>
            <person name="Hongoh Y."/>
        </authorList>
    </citation>
    <scope>NUCLEOTIDE SEQUENCE [LARGE SCALE GENOMIC DNA]</scope>
    <source>
        <strain evidence="1">NkOx7-01</strain>
    </source>
</reference>
<accession>A0A388TDY4</accession>
<evidence type="ECO:0008006" key="3">
    <source>
        <dbReference type="Google" id="ProtNLM"/>
    </source>
</evidence>
<organism evidence="1 2">
    <name type="scientific">Termititenax aidoneus</name>
    <dbReference type="NCBI Taxonomy" id="2218524"/>
    <lineage>
        <taxon>Bacteria</taxon>
        <taxon>Bacillati</taxon>
        <taxon>Candidatus Margulisiibacteriota</taxon>
        <taxon>Candidatus Termititenacia</taxon>
        <taxon>Candidatus Termititenacales</taxon>
        <taxon>Candidatus Termititenacaceae</taxon>
        <taxon>Candidatus Termititenax</taxon>
    </lineage>
</organism>
<dbReference type="EMBL" id="BGZN01000068">
    <property type="protein sequence ID" value="GBR74687.1"/>
    <property type="molecule type" value="Genomic_DNA"/>
</dbReference>